<dbReference type="EMBL" id="NAFK01000177">
    <property type="protein sequence ID" value="OSJ21047.1"/>
    <property type="molecule type" value="Genomic_DNA"/>
</dbReference>
<keyword evidence="2" id="KW-1185">Reference proteome</keyword>
<accession>A0ABX3WSI4</accession>
<proteinExistence type="predicted"/>
<organism evidence="1 2">
    <name type="scientific">Bradyrhizobium canariense</name>
    <dbReference type="NCBI Taxonomy" id="255045"/>
    <lineage>
        <taxon>Bacteria</taxon>
        <taxon>Pseudomonadati</taxon>
        <taxon>Pseudomonadota</taxon>
        <taxon>Alphaproteobacteria</taxon>
        <taxon>Hyphomicrobiales</taxon>
        <taxon>Nitrobacteraceae</taxon>
        <taxon>Bradyrhizobium</taxon>
    </lineage>
</organism>
<evidence type="ECO:0000313" key="1">
    <source>
        <dbReference type="EMBL" id="OSJ21047.1"/>
    </source>
</evidence>
<gene>
    <name evidence="1" type="ORF">BST63_35550</name>
</gene>
<sequence>MLSREIIYQQIWVTRDCAFDALSDFERRGSGFHQPQVPRMFNHPCEVIGEDIQPISAATFKALRQEIGSHPYSL</sequence>
<dbReference type="Proteomes" id="UP000193884">
    <property type="component" value="Unassembled WGS sequence"/>
</dbReference>
<reference evidence="1 2" key="1">
    <citation type="submission" date="2017-03" db="EMBL/GenBank/DDBJ databases">
        <title>Whole genome sequences of fourteen strains of Bradyrhizobium canariense and one strain of Bradyrhizobium japonicum isolated from Lupinus (Papilionoideae: Genisteae) species in Algeria.</title>
        <authorList>
            <person name="Crovadore J."/>
            <person name="Chekireb D."/>
            <person name="Brachmann A."/>
            <person name="Chablais R."/>
            <person name="Cochard B."/>
            <person name="Lefort F."/>
        </authorList>
    </citation>
    <scope>NUCLEOTIDE SEQUENCE [LARGE SCALE GENOMIC DNA]</scope>
    <source>
        <strain evidence="1 2">UBMAN05</strain>
    </source>
</reference>
<name>A0ABX3WSI4_9BRAD</name>
<evidence type="ECO:0000313" key="2">
    <source>
        <dbReference type="Proteomes" id="UP000193884"/>
    </source>
</evidence>
<protein>
    <submittedName>
        <fullName evidence="1">Uncharacterized protein</fullName>
    </submittedName>
</protein>
<comment type="caution">
    <text evidence="1">The sequence shown here is derived from an EMBL/GenBank/DDBJ whole genome shotgun (WGS) entry which is preliminary data.</text>
</comment>